<dbReference type="InterPro" id="IPR002744">
    <property type="entry name" value="MIP18-like"/>
</dbReference>
<dbReference type="Proteomes" id="UP000536909">
    <property type="component" value="Unassembled WGS sequence"/>
</dbReference>
<dbReference type="EMBL" id="JACHFV010000001">
    <property type="protein sequence ID" value="MBB5293368.1"/>
    <property type="molecule type" value="Genomic_DNA"/>
</dbReference>
<reference evidence="3 4" key="1">
    <citation type="submission" date="2020-08" db="EMBL/GenBank/DDBJ databases">
        <title>Genomic Encyclopedia of Type Strains, Phase IV (KMG-IV): sequencing the most valuable type-strain genomes for metagenomic binning, comparative biology and taxonomic classification.</title>
        <authorList>
            <person name="Goeker M."/>
        </authorList>
    </citation>
    <scope>NUCLEOTIDE SEQUENCE [LARGE SCALE GENOMIC DNA]</scope>
    <source>
        <strain evidence="3 4">DSM 105434</strain>
    </source>
</reference>
<gene>
    <name evidence="3" type="ORF">HNQ10_000181</name>
</gene>
<dbReference type="PANTHER" id="PTHR42831:SF1">
    <property type="entry name" value="FE-S PROTEIN MATURATION AUXILIARY FACTOR YITW"/>
    <property type="match status" value="1"/>
</dbReference>
<keyword evidence="4" id="KW-1185">Reference proteome</keyword>
<evidence type="ECO:0000313" key="4">
    <source>
        <dbReference type="Proteomes" id="UP000536909"/>
    </source>
</evidence>
<name>A0ABR6MN61_9DEIO</name>
<accession>A0ABR6MN61</accession>
<feature type="domain" description="MIP18 family-like" evidence="2">
    <location>
        <begin position="37"/>
        <end position="105"/>
    </location>
</feature>
<feature type="region of interest" description="Disordered" evidence="1">
    <location>
        <begin position="1"/>
        <end position="24"/>
    </location>
</feature>
<dbReference type="PANTHER" id="PTHR42831">
    <property type="entry name" value="FE-S PROTEIN MATURATION AUXILIARY FACTOR YITW"/>
    <property type="match status" value="1"/>
</dbReference>
<evidence type="ECO:0000259" key="2">
    <source>
        <dbReference type="Pfam" id="PF01883"/>
    </source>
</evidence>
<comment type="caution">
    <text evidence="3">The sequence shown here is derived from an EMBL/GenBank/DDBJ whole genome shotgun (WGS) entry which is preliminary data.</text>
</comment>
<dbReference type="SUPFAM" id="SSF117916">
    <property type="entry name" value="Fe-S cluster assembly (FSCA) domain-like"/>
    <property type="match status" value="1"/>
</dbReference>
<dbReference type="RefSeq" id="WP_206732958.1">
    <property type="nucleotide sequence ID" value="NZ_BSUI01000012.1"/>
</dbReference>
<sequence length="138" mass="15102">MDLTGTTALPIAMPPAKKGNGRTLDDLTVQATPTEKRLWHALTEVTDPEYPISVVDMGLIYGVREQGGAVNVDLTFTSMGCPCMEYIISDIRERLLQEPDVQSVELNVVWTPAWTRQRLTDAGRAQLAQWGVGTGEAS</sequence>
<evidence type="ECO:0000313" key="3">
    <source>
        <dbReference type="EMBL" id="MBB5293368.1"/>
    </source>
</evidence>
<dbReference type="Pfam" id="PF01883">
    <property type="entry name" value="FeS_assembly_P"/>
    <property type="match status" value="1"/>
</dbReference>
<proteinExistence type="predicted"/>
<protein>
    <submittedName>
        <fullName evidence="3">Metal-sulfur cluster biosynthetic enzyme</fullName>
    </submittedName>
</protein>
<dbReference type="InterPro" id="IPR052339">
    <property type="entry name" value="Fe-S_Maturation_MIP18"/>
</dbReference>
<organism evidence="3 4">
    <name type="scientific">Deinococcus metallilatus</name>
    <dbReference type="NCBI Taxonomy" id="1211322"/>
    <lineage>
        <taxon>Bacteria</taxon>
        <taxon>Thermotogati</taxon>
        <taxon>Deinococcota</taxon>
        <taxon>Deinococci</taxon>
        <taxon>Deinococcales</taxon>
        <taxon>Deinococcaceae</taxon>
        <taxon>Deinococcus</taxon>
    </lineage>
</organism>
<dbReference type="InterPro" id="IPR034904">
    <property type="entry name" value="FSCA_dom_sf"/>
</dbReference>
<evidence type="ECO:0000256" key="1">
    <source>
        <dbReference type="SAM" id="MobiDB-lite"/>
    </source>
</evidence>
<dbReference type="Gene3D" id="3.30.300.130">
    <property type="entry name" value="Fe-S cluster assembly (FSCA)"/>
    <property type="match status" value="1"/>
</dbReference>